<reference evidence="1 2" key="1">
    <citation type="journal article" date="2024" name="Insects">
        <title>An Improved Chromosome-Level Genome Assembly of the Firefly Pyrocoelia pectoralis.</title>
        <authorList>
            <person name="Fu X."/>
            <person name="Meyer-Rochow V.B."/>
            <person name="Ballantyne L."/>
            <person name="Zhu X."/>
        </authorList>
    </citation>
    <scope>NUCLEOTIDE SEQUENCE [LARGE SCALE GENOMIC DNA]</scope>
    <source>
        <strain evidence="1">XCY_ONT2</strain>
    </source>
</reference>
<protein>
    <submittedName>
        <fullName evidence="1">Uncharacterized protein</fullName>
    </submittedName>
</protein>
<gene>
    <name evidence="1" type="ORF">RI129_001048</name>
</gene>
<comment type="caution">
    <text evidence="1">The sequence shown here is derived from an EMBL/GenBank/DDBJ whole genome shotgun (WGS) entry which is preliminary data.</text>
</comment>
<dbReference type="EMBL" id="JAVRBK010000001">
    <property type="protein sequence ID" value="KAK5650019.1"/>
    <property type="molecule type" value="Genomic_DNA"/>
</dbReference>
<dbReference type="Proteomes" id="UP001329430">
    <property type="component" value="Chromosome 1"/>
</dbReference>
<evidence type="ECO:0000313" key="1">
    <source>
        <dbReference type="EMBL" id="KAK5650019.1"/>
    </source>
</evidence>
<proteinExistence type="predicted"/>
<accession>A0AAN7VT49</accession>
<sequence length="606" mass="68477">MVSINIGNTKCVTLDIPFQTMKEFIYPFANAMNLINSQDSCNTGSQTSFITPIDTSTKKKSSFINITELCVKNNTLVPKQCSDQSENSEYETKIMKSLHDNLLNDNASQVSESDSNQEFLEQTDNENMFNSSLDVQAIAKDVIEKTSFIDKDLTVLKDVIHDFLLITKDLPIYSEEVMKSESQESWASCLSSESDTISIELQHDIALDNVDCNKNVVDGGVNLNTMCTSNCHLENIDTKVMLMSDAIYDYIVKQCFETPELVLFPEIVYDDNIAKLYASLESHYSGNELSDEDKNILRLNIANRVISKFETYEKSFDSSNNSPDVSDKIFTISELVSDILNHFFVEYVDNNMCKEKDLSDSTEFSIFTEEVHENKLVHQSTPQYDSCQSNKVCISNCEVENDSFDDEIVISFKAKETKNLGNEKYWIAITKSPDTGKTVTKKHEVINVDDIPLKPPPDLDYLNNSTVASGVLSPIPEEVACNLFSKFSESDDDDEINHNLNDTSKLEEEEEDMQLRNLLNNKYKTESTYISFDCPETNAVVCNSVSFYRTNTVNTFSYTQPSSITFVRENISHSASQKDDCSNLHTTSEVDSNDDGDWMGYEAAKF</sequence>
<dbReference type="AlphaFoldDB" id="A0AAN7VT49"/>
<keyword evidence="2" id="KW-1185">Reference proteome</keyword>
<name>A0AAN7VT49_9COLE</name>
<evidence type="ECO:0000313" key="2">
    <source>
        <dbReference type="Proteomes" id="UP001329430"/>
    </source>
</evidence>
<organism evidence="1 2">
    <name type="scientific">Pyrocoelia pectoralis</name>
    <dbReference type="NCBI Taxonomy" id="417401"/>
    <lineage>
        <taxon>Eukaryota</taxon>
        <taxon>Metazoa</taxon>
        <taxon>Ecdysozoa</taxon>
        <taxon>Arthropoda</taxon>
        <taxon>Hexapoda</taxon>
        <taxon>Insecta</taxon>
        <taxon>Pterygota</taxon>
        <taxon>Neoptera</taxon>
        <taxon>Endopterygota</taxon>
        <taxon>Coleoptera</taxon>
        <taxon>Polyphaga</taxon>
        <taxon>Elateriformia</taxon>
        <taxon>Elateroidea</taxon>
        <taxon>Lampyridae</taxon>
        <taxon>Lampyrinae</taxon>
        <taxon>Pyrocoelia</taxon>
    </lineage>
</organism>